<keyword evidence="3" id="KW-1185">Reference proteome</keyword>
<sequence>MYAWIWRRLPGPAAVKAVTALVLVLGVIALLLFVVFPWLDPMLPFNQVSVN</sequence>
<evidence type="ECO:0000313" key="3">
    <source>
        <dbReference type="Proteomes" id="UP001229651"/>
    </source>
</evidence>
<name>A0ABU0ESA2_9PSEU</name>
<feature type="transmembrane region" description="Helical" evidence="1">
    <location>
        <begin position="20"/>
        <end position="39"/>
    </location>
</feature>
<keyword evidence="1" id="KW-1133">Transmembrane helix</keyword>
<comment type="caution">
    <text evidence="2">The sequence shown here is derived from an EMBL/GenBank/DDBJ whole genome shotgun (WGS) entry which is preliminary data.</text>
</comment>
<reference evidence="2 3" key="1">
    <citation type="submission" date="2023-07" db="EMBL/GenBank/DDBJ databases">
        <title>Sequencing the genomes of 1000 actinobacteria strains.</title>
        <authorList>
            <person name="Klenk H.-P."/>
        </authorList>
    </citation>
    <scope>NUCLEOTIDE SEQUENCE [LARGE SCALE GENOMIC DNA]</scope>
    <source>
        <strain evidence="2 3">DSM 45805</strain>
    </source>
</reference>
<proteinExistence type="predicted"/>
<dbReference type="Proteomes" id="UP001229651">
    <property type="component" value="Unassembled WGS sequence"/>
</dbReference>
<organism evidence="2 3">
    <name type="scientific">Amycolatopsis thermophila</name>
    <dbReference type="NCBI Taxonomy" id="206084"/>
    <lineage>
        <taxon>Bacteria</taxon>
        <taxon>Bacillati</taxon>
        <taxon>Actinomycetota</taxon>
        <taxon>Actinomycetes</taxon>
        <taxon>Pseudonocardiales</taxon>
        <taxon>Pseudonocardiaceae</taxon>
        <taxon>Amycolatopsis</taxon>
    </lineage>
</organism>
<evidence type="ECO:0000256" key="1">
    <source>
        <dbReference type="SAM" id="Phobius"/>
    </source>
</evidence>
<dbReference type="EMBL" id="JAUSUT010000001">
    <property type="protein sequence ID" value="MDQ0378167.1"/>
    <property type="molecule type" value="Genomic_DNA"/>
</dbReference>
<gene>
    <name evidence="2" type="ORF">FB470_002161</name>
</gene>
<accession>A0ABU0ESA2</accession>
<keyword evidence="1" id="KW-0812">Transmembrane</keyword>
<protein>
    <submittedName>
        <fullName evidence="2">Uncharacterized protein</fullName>
    </submittedName>
</protein>
<keyword evidence="1" id="KW-0472">Membrane</keyword>
<dbReference type="RefSeq" id="WP_306990766.1">
    <property type="nucleotide sequence ID" value="NZ_JAUSUT010000001.1"/>
</dbReference>
<evidence type="ECO:0000313" key="2">
    <source>
        <dbReference type="EMBL" id="MDQ0378167.1"/>
    </source>
</evidence>